<proteinExistence type="predicted"/>
<evidence type="ECO:0000313" key="3">
    <source>
        <dbReference type="EMBL" id="KAA5596743.1"/>
    </source>
</evidence>
<gene>
    <name evidence="3" type="ORF">F1193_15315</name>
</gene>
<evidence type="ECO:0000313" key="4">
    <source>
        <dbReference type="Proteomes" id="UP000323886"/>
    </source>
</evidence>
<feature type="domain" description="Saccharopine dehydrogenase NADP binding" evidence="1">
    <location>
        <begin position="14"/>
        <end position="156"/>
    </location>
</feature>
<dbReference type="InterPro" id="IPR005097">
    <property type="entry name" value="Sacchrp_dh_NADP-bd"/>
</dbReference>
<keyword evidence="4" id="KW-1185">Reference proteome</keyword>
<evidence type="ECO:0000259" key="2">
    <source>
        <dbReference type="Pfam" id="PF16653"/>
    </source>
</evidence>
<sequence>MTDWPVYHRIDGPIVMIGFGSIGRGTLPLIERHFEFDRSKLVVIDPRDDDRKLLDERGVRFIHQAVTRDNYRDLLVPLLTAGPGQGFCVNLSVDTSSLDIMEMCREVGALYIDTVVEPWAGFYFDPTVKPEARSNYALRETVLAARRKNPGGTTAVSCCGANPGMVSWFVKQALVNLAADLGLKRDEPTTREAWAKLAMDLGVKGIHIAERDTQRANFPKPFDVFVNTWSVEGFVSEGLQPAELGWGTFERWMPDNARTHDVGCGAAIYLLQPGANTRVRSWTPTAQAQYGFLVTHNESISIADFLTVRDEAGKALYRPTCHYAYHPCNDAVLSLHEMFGAAGKRQSDWLILDETEIVDGIDELGVLLYGHGKNAYWFGSQLSIEETRRIAPYQNATGLQVSSAVLAGMVWAIENPKAGIVEADDLDYRRCLEVQMPYLGPVIGAYTDWTPLNGRPGLFPEDIDTADPWQFRNVLVRD</sequence>
<evidence type="ECO:0000259" key="1">
    <source>
        <dbReference type="Pfam" id="PF03435"/>
    </source>
</evidence>
<dbReference type="Pfam" id="PF16653">
    <property type="entry name" value="Sacchrp_dh_C"/>
    <property type="match status" value="1"/>
</dbReference>
<organism evidence="3 4">
    <name type="scientific">Blastochloris sulfoviridis</name>
    <dbReference type="NCBI Taxonomy" id="50712"/>
    <lineage>
        <taxon>Bacteria</taxon>
        <taxon>Pseudomonadati</taxon>
        <taxon>Pseudomonadota</taxon>
        <taxon>Alphaproteobacteria</taxon>
        <taxon>Hyphomicrobiales</taxon>
        <taxon>Blastochloridaceae</taxon>
        <taxon>Blastochloris</taxon>
    </lineage>
</organism>
<comment type="caution">
    <text evidence="3">The sequence shown here is derived from an EMBL/GenBank/DDBJ whole genome shotgun (WGS) entry which is preliminary data.</text>
</comment>
<dbReference type="OrthoDB" id="9767495at2"/>
<protein>
    <submittedName>
        <fullName evidence="3">Homospermidine synthase</fullName>
    </submittedName>
</protein>
<reference evidence="3 4" key="1">
    <citation type="submission" date="2019-09" db="EMBL/GenBank/DDBJ databases">
        <title>Draft Whole-Genome sequence of Blastochloris sulfoviridis DSM 729.</title>
        <authorList>
            <person name="Meyer T.E."/>
            <person name="Kyndt J.A."/>
        </authorList>
    </citation>
    <scope>NUCLEOTIDE SEQUENCE [LARGE SCALE GENOMIC DNA]</scope>
    <source>
        <strain evidence="3 4">DSM 729</strain>
    </source>
</reference>
<dbReference type="RefSeq" id="WP_150098673.1">
    <property type="nucleotide sequence ID" value="NZ_VWPL01000041.1"/>
</dbReference>
<dbReference type="AlphaFoldDB" id="A0A5M6HLK2"/>
<name>A0A5M6HLK2_9HYPH</name>
<dbReference type="Pfam" id="PF03435">
    <property type="entry name" value="Sacchrp_dh_NADP"/>
    <property type="match status" value="1"/>
</dbReference>
<dbReference type="InterPro" id="IPR023181">
    <property type="entry name" value="Homospermid_syn-like_C"/>
</dbReference>
<dbReference type="Proteomes" id="UP000323886">
    <property type="component" value="Unassembled WGS sequence"/>
</dbReference>
<dbReference type="EMBL" id="VWPL01000041">
    <property type="protein sequence ID" value="KAA5596743.1"/>
    <property type="molecule type" value="Genomic_DNA"/>
</dbReference>
<accession>A0A5M6HLK2</accession>
<feature type="domain" description="Saccharopine dehydrogenase-like C-terminal" evidence="2">
    <location>
        <begin position="160"/>
        <end position="441"/>
    </location>
</feature>
<dbReference type="InterPro" id="IPR032095">
    <property type="entry name" value="Sacchrp_dh-like_C"/>
</dbReference>
<dbReference type="Gene3D" id="3.30.360.30">
    <property type="entry name" value="homospermidine synthase like"/>
    <property type="match status" value="1"/>
</dbReference>
<dbReference type="Gene3D" id="3.40.50.720">
    <property type="entry name" value="NAD(P)-binding Rossmann-like Domain"/>
    <property type="match status" value="1"/>
</dbReference>